<organism evidence="1 2">
    <name type="scientific">Novosphingobium endophyticum</name>
    <dbReference type="NCBI Taxonomy" id="1955250"/>
    <lineage>
        <taxon>Bacteria</taxon>
        <taxon>Pseudomonadati</taxon>
        <taxon>Pseudomonadota</taxon>
        <taxon>Alphaproteobacteria</taxon>
        <taxon>Sphingomonadales</taxon>
        <taxon>Sphingomonadaceae</taxon>
        <taxon>Novosphingobium</taxon>
    </lineage>
</organism>
<accession>A0A916TSZ1</accession>
<evidence type="ECO:0008006" key="3">
    <source>
        <dbReference type="Google" id="ProtNLM"/>
    </source>
</evidence>
<proteinExistence type="predicted"/>
<protein>
    <recommendedName>
        <fullName evidence="3">DUF2274 domain-containing protein</fullName>
    </recommendedName>
</protein>
<gene>
    <name evidence="1" type="ORF">GCM10011494_23900</name>
</gene>
<evidence type="ECO:0000313" key="1">
    <source>
        <dbReference type="EMBL" id="GGC04635.1"/>
    </source>
</evidence>
<dbReference type="InterPro" id="IPR018733">
    <property type="entry name" value="DUF2274"/>
</dbReference>
<reference evidence="1" key="1">
    <citation type="journal article" date="2014" name="Int. J. Syst. Evol. Microbiol.">
        <title>Complete genome sequence of Corynebacterium casei LMG S-19264T (=DSM 44701T), isolated from a smear-ripened cheese.</title>
        <authorList>
            <consortium name="US DOE Joint Genome Institute (JGI-PGF)"/>
            <person name="Walter F."/>
            <person name="Albersmeier A."/>
            <person name="Kalinowski J."/>
            <person name="Ruckert C."/>
        </authorList>
    </citation>
    <scope>NUCLEOTIDE SEQUENCE</scope>
    <source>
        <strain evidence="1">CGMCC 1.15095</strain>
    </source>
</reference>
<name>A0A916TSZ1_9SPHN</name>
<dbReference type="EMBL" id="BMHK01000015">
    <property type="protein sequence ID" value="GGC04635.1"/>
    <property type="molecule type" value="Genomic_DNA"/>
</dbReference>
<sequence>MSDLKLARIPDRTPVKVSISMMPDLHAALQDYARIYARTYGREEPVAELIPAILSAFLESDRGFARARAELEKEGAT</sequence>
<dbReference type="RefSeq" id="WP_188771778.1">
    <property type="nucleotide sequence ID" value="NZ_BMHK01000015.1"/>
</dbReference>
<reference evidence="1" key="2">
    <citation type="submission" date="2020-09" db="EMBL/GenBank/DDBJ databases">
        <authorList>
            <person name="Sun Q."/>
            <person name="Zhou Y."/>
        </authorList>
    </citation>
    <scope>NUCLEOTIDE SEQUENCE</scope>
    <source>
        <strain evidence="1">CGMCC 1.15095</strain>
    </source>
</reference>
<dbReference type="Proteomes" id="UP000608154">
    <property type="component" value="Unassembled WGS sequence"/>
</dbReference>
<evidence type="ECO:0000313" key="2">
    <source>
        <dbReference type="Proteomes" id="UP000608154"/>
    </source>
</evidence>
<comment type="caution">
    <text evidence="1">The sequence shown here is derived from an EMBL/GenBank/DDBJ whole genome shotgun (WGS) entry which is preliminary data.</text>
</comment>
<dbReference type="Pfam" id="PF10038">
    <property type="entry name" value="DUF2274"/>
    <property type="match status" value="1"/>
</dbReference>
<dbReference type="AlphaFoldDB" id="A0A916TSZ1"/>
<keyword evidence="2" id="KW-1185">Reference proteome</keyword>